<gene>
    <name evidence="1" type="ORF">SDC9_137945</name>
</gene>
<dbReference type="Gene3D" id="3.40.190.80">
    <property type="match status" value="1"/>
</dbReference>
<organism evidence="1">
    <name type="scientific">bioreactor metagenome</name>
    <dbReference type="NCBI Taxonomy" id="1076179"/>
    <lineage>
        <taxon>unclassified sequences</taxon>
        <taxon>metagenomes</taxon>
        <taxon>ecological metagenomes</taxon>
    </lineage>
</organism>
<dbReference type="SUPFAM" id="SSF56655">
    <property type="entry name" value="Carbohydrate phosphatase"/>
    <property type="match status" value="1"/>
</dbReference>
<reference evidence="1" key="1">
    <citation type="submission" date="2019-08" db="EMBL/GenBank/DDBJ databases">
        <authorList>
            <person name="Kucharzyk K."/>
            <person name="Murdoch R.W."/>
            <person name="Higgins S."/>
            <person name="Loffler F."/>
        </authorList>
    </citation>
    <scope>NUCLEOTIDE SEQUENCE</scope>
</reference>
<sequence length="119" mass="13299">MGGEKSFPHQITMGSSGQRLMDFSHFDGKIRIFGSSILHMLSPVLYDHIQGCVNQSCYVWDIASAHAVLLHCGMDIEYVNGKPFVYDDAFLLERRPFSPSFYAGTKECIKALGEVLPPK</sequence>
<name>A0A645DPX6_9ZZZZ</name>
<dbReference type="EMBL" id="VSSQ01037978">
    <property type="protein sequence ID" value="MPM90823.1"/>
    <property type="molecule type" value="Genomic_DNA"/>
</dbReference>
<dbReference type="AlphaFoldDB" id="A0A645DPX6"/>
<proteinExistence type="predicted"/>
<accession>A0A645DPX6</accession>
<protein>
    <submittedName>
        <fullName evidence="1">Uncharacterized protein</fullName>
    </submittedName>
</protein>
<evidence type="ECO:0000313" key="1">
    <source>
        <dbReference type="EMBL" id="MPM90823.1"/>
    </source>
</evidence>
<comment type="caution">
    <text evidence="1">The sequence shown here is derived from an EMBL/GenBank/DDBJ whole genome shotgun (WGS) entry which is preliminary data.</text>
</comment>